<evidence type="ECO:0000313" key="3">
    <source>
        <dbReference type="Proteomes" id="UP000221165"/>
    </source>
</evidence>
<dbReference type="VEuPathDB" id="ToxoDB:CSUI_001611"/>
<gene>
    <name evidence="2" type="ORF">CSUI_001611</name>
</gene>
<evidence type="ECO:0000313" key="2">
    <source>
        <dbReference type="EMBL" id="PHJ24540.1"/>
    </source>
</evidence>
<organism evidence="2 3">
    <name type="scientific">Cystoisospora suis</name>
    <dbReference type="NCBI Taxonomy" id="483139"/>
    <lineage>
        <taxon>Eukaryota</taxon>
        <taxon>Sar</taxon>
        <taxon>Alveolata</taxon>
        <taxon>Apicomplexa</taxon>
        <taxon>Conoidasida</taxon>
        <taxon>Coccidia</taxon>
        <taxon>Eucoccidiorida</taxon>
        <taxon>Eimeriorina</taxon>
        <taxon>Sarcocystidae</taxon>
        <taxon>Cystoisospora</taxon>
    </lineage>
</organism>
<feature type="region of interest" description="Disordered" evidence="1">
    <location>
        <begin position="796"/>
        <end position="846"/>
    </location>
</feature>
<evidence type="ECO:0000256" key="1">
    <source>
        <dbReference type="SAM" id="MobiDB-lite"/>
    </source>
</evidence>
<feature type="compositionally biased region" description="Basic residues" evidence="1">
    <location>
        <begin position="422"/>
        <end position="432"/>
    </location>
</feature>
<sequence>MAVRTHLRKVASPGNPSHSGDWRRDTLSAMLRKTNDRCFSHFVGSPPHAFPSRLRFPGLLRAGYAPSLCALLSWTRWCSATCRSRLPPLSLSSVHVASTSPASPPLPSLPLATVRCPSPLSPLTSSSLEGQPHGLTSCCAFPPSVSGLFPRRSPASVVSRRFFYYRFHKRIGKGSFNRYVEFYQKPRGIENTLRLRFNYRPTFTEKKRSELWRVNLLKKIAQATDSKQVLDVWVYYRHKRHKCPYHYLIALRRLVELGGCDPTDFRFRVLANAVHRAAKRFINLPRVCVYLAKLRATGDLQDLSRFLLPQVPAYFPHQLCLVAHAFGTVKLQDKHLFAAIDEATRPYLAHLPAAMLLKLTQGYADSLIHNYGLLARVSLVLQQRVFQAALRADECYPLNPVSSPAQEEEDEVVLEDGTVRPASRRGVKRNRGRKDVTSGSAPQNGERRAVGPLCPSLDQLVQFGRVFSVLKFQDFGYFEMLSQQMQTAFRACASVPPGGRAFSHFTPFTVQTIVEVMHRLKINDIPLLLAVLNHVGSRLYDYPPVCLASIGLCSAQMLPCREPHVRKTHEQIVAMLEESIPNLDLDSVQRLTALVKKSRPRRNRAVTRERIFKAVEARVLELSGDGETIFDVGRLLEVLSSGGRRVNVEVFAVICQKAHRHLDLFEPVDFCRLARTLARIRSANPESTALVNLALVNALARRALRQQDEFSARDFLNLDRWLNAAGPPERVYQVPLKQQLRQKQIVHGYFPHEAETVQEALPPITTTDLPVASRRSPVLRRGRLVLGKAALARHGKSQVLSDEMESGKDDGSALSGERSKSPASLETVLQTDGTDEKEASLNHSRRKRLEERLRIAEEEGWNLLHRRVASLRQLKGWL</sequence>
<feature type="compositionally biased region" description="Polar residues" evidence="1">
    <location>
        <begin position="821"/>
        <end position="832"/>
    </location>
</feature>
<accession>A0A2C6KWW3</accession>
<protein>
    <submittedName>
        <fullName evidence="2">Uncharacterized protein</fullName>
    </submittedName>
</protein>
<comment type="caution">
    <text evidence="2">The sequence shown here is derived from an EMBL/GenBank/DDBJ whole genome shotgun (WGS) entry which is preliminary data.</text>
</comment>
<dbReference type="Proteomes" id="UP000221165">
    <property type="component" value="Unassembled WGS sequence"/>
</dbReference>
<dbReference type="GeneID" id="94425027"/>
<reference evidence="2 3" key="1">
    <citation type="journal article" date="2017" name="Int. J. Parasitol.">
        <title>The genome of the protozoan parasite Cystoisospora suis and a reverse vaccinology approach to identify vaccine candidates.</title>
        <authorList>
            <person name="Palmieri N."/>
            <person name="Shrestha A."/>
            <person name="Ruttkowski B."/>
            <person name="Beck T."/>
            <person name="Vogl C."/>
            <person name="Tomley F."/>
            <person name="Blake D.P."/>
            <person name="Joachim A."/>
        </authorList>
    </citation>
    <scope>NUCLEOTIDE SEQUENCE [LARGE SCALE GENOMIC DNA]</scope>
    <source>
        <strain evidence="2 3">Wien I</strain>
    </source>
</reference>
<dbReference type="EMBL" id="MIGC01000653">
    <property type="protein sequence ID" value="PHJ24540.1"/>
    <property type="molecule type" value="Genomic_DNA"/>
</dbReference>
<feature type="region of interest" description="Disordered" evidence="1">
    <location>
        <begin position="1"/>
        <end position="23"/>
    </location>
</feature>
<proteinExistence type="predicted"/>
<name>A0A2C6KWW3_9APIC</name>
<feature type="region of interest" description="Disordered" evidence="1">
    <location>
        <begin position="401"/>
        <end position="449"/>
    </location>
</feature>
<keyword evidence="3" id="KW-1185">Reference proteome</keyword>
<dbReference type="AlphaFoldDB" id="A0A2C6KWW3"/>
<dbReference type="RefSeq" id="XP_067926213.1">
    <property type="nucleotide sequence ID" value="XM_068061816.1"/>
</dbReference>
<dbReference type="OrthoDB" id="347611at2759"/>